<protein>
    <submittedName>
        <fullName evidence="1">Uncharacterized protein</fullName>
    </submittedName>
</protein>
<gene>
    <name evidence="1" type="ordered locus">Meso_0120</name>
</gene>
<accession>Q11M50</accession>
<evidence type="ECO:0000313" key="1">
    <source>
        <dbReference type="EMBL" id="ABG61525.1"/>
    </source>
</evidence>
<dbReference type="EMBL" id="CP000390">
    <property type="protein sequence ID" value="ABG61525.1"/>
    <property type="molecule type" value="Genomic_DNA"/>
</dbReference>
<proteinExistence type="predicted"/>
<dbReference type="KEGG" id="mes:Meso_0120"/>
<sequence length="145" mass="15383">MIMENIMGPVALFGGGGVVRHIVGAVADAVGGMSRGALGAANKASGAWSGGCNAASGVADSNRLQQTMKMLQDDQENQIIRHMQVSHDQAMFNNAMEHAQQQTAQQMQHNRALTNNAKEIFTTAQEDAQSWLKSSTQKLSQTAAA</sequence>
<organism evidence="1">
    <name type="scientific">Chelativorans sp. (strain BNC1)</name>
    <dbReference type="NCBI Taxonomy" id="266779"/>
    <lineage>
        <taxon>Bacteria</taxon>
        <taxon>Pseudomonadati</taxon>
        <taxon>Pseudomonadota</taxon>
        <taxon>Alphaproteobacteria</taxon>
        <taxon>Hyphomicrobiales</taxon>
        <taxon>Phyllobacteriaceae</taxon>
        <taxon>Chelativorans</taxon>
    </lineage>
</organism>
<dbReference type="AlphaFoldDB" id="Q11M50"/>
<dbReference type="STRING" id="266779.Meso_0120"/>
<name>Q11M50_CHESB</name>
<dbReference type="HOGENOM" id="CLU_1783420_0_0_5"/>
<reference evidence="1" key="1">
    <citation type="submission" date="2006-06" db="EMBL/GenBank/DDBJ databases">
        <title>Complete sequence of chromosome of Chelativorans sp. BNC1.</title>
        <authorList>
            <consortium name="US DOE Joint Genome Institute"/>
            <person name="Copeland A."/>
            <person name="Lucas S."/>
            <person name="Lapidus A."/>
            <person name="Barry K."/>
            <person name="Detter J.C."/>
            <person name="Glavina del Rio T."/>
            <person name="Hammon N."/>
            <person name="Israni S."/>
            <person name="Dalin E."/>
            <person name="Tice H."/>
            <person name="Pitluck S."/>
            <person name="Chertkov O."/>
            <person name="Brettin T."/>
            <person name="Bruce D."/>
            <person name="Han C."/>
            <person name="Tapia R."/>
            <person name="Gilna P."/>
            <person name="Schmutz J."/>
            <person name="Larimer F."/>
            <person name="Land M."/>
            <person name="Hauser L."/>
            <person name="Kyrpides N."/>
            <person name="Mikhailova N."/>
            <person name="Richardson P."/>
        </authorList>
    </citation>
    <scope>NUCLEOTIDE SEQUENCE</scope>
    <source>
        <strain evidence="1">BNC1</strain>
    </source>
</reference>